<evidence type="ECO:0000313" key="2">
    <source>
        <dbReference type="EMBL" id="MFD2419593.1"/>
    </source>
</evidence>
<protein>
    <submittedName>
        <fullName evidence="2">Class I SAM-dependent methyltransferase</fullName>
    </submittedName>
</protein>
<keyword evidence="2" id="KW-0489">Methyltransferase</keyword>
<gene>
    <name evidence="2" type="ORF">ACFSXZ_25005</name>
</gene>
<dbReference type="Proteomes" id="UP001597417">
    <property type="component" value="Unassembled WGS sequence"/>
</dbReference>
<dbReference type="GO" id="GO:0032259">
    <property type="term" value="P:methylation"/>
    <property type="evidence" value="ECO:0007669"/>
    <property type="project" value="UniProtKB-KW"/>
</dbReference>
<evidence type="ECO:0000259" key="1">
    <source>
        <dbReference type="Pfam" id="PF13649"/>
    </source>
</evidence>
<keyword evidence="3" id="KW-1185">Reference proteome</keyword>
<organism evidence="2 3">
    <name type="scientific">Amycolatopsis pigmentata</name>
    <dbReference type="NCBI Taxonomy" id="450801"/>
    <lineage>
        <taxon>Bacteria</taxon>
        <taxon>Bacillati</taxon>
        <taxon>Actinomycetota</taxon>
        <taxon>Actinomycetes</taxon>
        <taxon>Pseudonocardiales</taxon>
        <taxon>Pseudonocardiaceae</taxon>
        <taxon>Amycolatopsis</taxon>
    </lineage>
</organism>
<dbReference type="Pfam" id="PF13649">
    <property type="entry name" value="Methyltransf_25"/>
    <property type="match status" value="1"/>
</dbReference>
<dbReference type="InterPro" id="IPR029063">
    <property type="entry name" value="SAM-dependent_MTases_sf"/>
</dbReference>
<name>A0ABW5FXS4_9PSEU</name>
<sequence length="271" mass="29489">MSSTETAEFDFARMAKTFDLVLPLFEPVTGPLLARASVSDGESVLDVACGTGEPGLTVAERCPGADLLGVDAAEPMIDIARAKAGAKGLSNARFEVMKSQDLRIADDSVDVVVSRFGMLSFANPAGDAREAARVLRPGGRAAIATWDGLCRNPISYAMTTAVRDWLPPEIETGFRLLDEYAMPGRRESWLERGGLTQVSSEPFSWSTGFPDEPALWDFAAGPTGLGPVLDELDDDQVATARQEFDRLMIDYRRPDGSYVLLFTCRLFQARR</sequence>
<feature type="domain" description="Methyltransferase" evidence="1">
    <location>
        <begin position="44"/>
        <end position="139"/>
    </location>
</feature>
<dbReference type="InterPro" id="IPR050508">
    <property type="entry name" value="Methyltransf_Superfamily"/>
</dbReference>
<dbReference type="GO" id="GO:0008168">
    <property type="term" value="F:methyltransferase activity"/>
    <property type="evidence" value="ECO:0007669"/>
    <property type="project" value="UniProtKB-KW"/>
</dbReference>
<dbReference type="InterPro" id="IPR041698">
    <property type="entry name" value="Methyltransf_25"/>
</dbReference>
<proteinExistence type="predicted"/>
<dbReference type="PANTHER" id="PTHR42912:SF80">
    <property type="entry name" value="METHYLTRANSFERASE DOMAIN-CONTAINING PROTEIN"/>
    <property type="match status" value="1"/>
</dbReference>
<dbReference type="SUPFAM" id="SSF53335">
    <property type="entry name" value="S-adenosyl-L-methionine-dependent methyltransferases"/>
    <property type="match status" value="1"/>
</dbReference>
<evidence type="ECO:0000313" key="3">
    <source>
        <dbReference type="Proteomes" id="UP001597417"/>
    </source>
</evidence>
<accession>A0ABW5FXS4</accession>
<dbReference type="CDD" id="cd02440">
    <property type="entry name" value="AdoMet_MTases"/>
    <property type="match status" value="1"/>
</dbReference>
<dbReference type="RefSeq" id="WP_378267620.1">
    <property type="nucleotide sequence ID" value="NZ_JBHUKR010000012.1"/>
</dbReference>
<comment type="caution">
    <text evidence="2">The sequence shown here is derived from an EMBL/GenBank/DDBJ whole genome shotgun (WGS) entry which is preliminary data.</text>
</comment>
<reference evidence="3" key="1">
    <citation type="journal article" date="2019" name="Int. J. Syst. Evol. Microbiol.">
        <title>The Global Catalogue of Microorganisms (GCM) 10K type strain sequencing project: providing services to taxonomists for standard genome sequencing and annotation.</title>
        <authorList>
            <consortium name="The Broad Institute Genomics Platform"/>
            <consortium name="The Broad Institute Genome Sequencing Center for Infectious Disease"/>
            <person name="Wu L."/>
            <person name="Ma J."/>
        </authorList>
    </citation>
    <scope>NUCLEOTIDE SEQUENCE [LARGE SCALE GENOMIC DNA]</scope>
    <source>
        <strain evidence="3">CGMCC 4.7645</strain>
    </source>
</reference>
<dbReference type="PANTHER" id="PTHR42912">
    <property type="entry name" value="METHYLTRANSFERASE"/>
    <property type="match status" value="1"/>
</dbReference>
<dbReference type="EMBL" id="JBHUKR010000012">
    <property type="protein sequence ID" value="MFD2419593.1"/>
    <property type="molecule type" value="Genomic_DNA"/>
</dbReference>
<dbReference type="Gene3D" id="3.40.50.150">
    <property type="entry name" value="Vaccinia Virus protein VP39"/>
    <property type="match status" value="1"/>
</dbReference>
<keyword evidence="2" id="KW-0808">Transferase</keyword>